<evidence type="ECO:0000256" key="3">
    <source>
        <dbReference type="ARBA" id="ARBA00023211"/>
    </source>
</evidence>
<evidence type="ECO:0000259" key="5">
    <source>
        <dbReference type="PROSITE" id="PS00125"/>
    </source>
</evidence>
<comment type="caution">
    <text evidence="6">The sequence shown here is derived from an EMBL/GenBank/DDBJ whole genome shotgun (WGS) entry which is preliminary data.</text>
</comment>
<dbReference type="PANTHER" id="PTHR45668">
    <property type="entry name" value="SERINE/THREONINE-PROTEIN PHOSPHATASE 5-RELATED"/>
    <property type="match status" value="1"/>
</dbReference>
<dbReference type="SUPFAM" id="SSF56300">
    <property type="entry name" value="Metallo-dependent phosphatases"/>
    <property type="match status" value="1"/>
</dbReference>
<dbReference type="GO" id="GO:0046872">
    <property type="term" value="F:metal ion binding"/>
    <property type="evidence" value="ECO:0007669"/>
    <property type="project" value="UniProtKB-KW"/>
</dbReference>
<evidence type="ECO:0000256" key="2">
    <source>
        <dbReference type="ARBA" id="ARBA00022723"/>
    </source>
</evidence>
<dbReference type="Gene3D" id="3.60.21.10">
    <property type="match status" value="1"/>
</dbReference>
<dbReference type="SMART" id="SM00156">
    <property type="entry name" value="PP2Ac"/>
    <property type="match status" value="1"/>
</dbReference>
<comment type="cofactor">
    <cofactor evidence="1">
        <name>Mn(2+)</name>
        <dbReference type="ChEBI" id="CHEBI:29035"/>
    </cofactor>
</comment>
<evidence type="ECO:0000256" key="4">
    <source>
        <dbReference type="RuleBase" id="RU004273"/>
    </source>
</evidence>
<comment type="catalytic activity">
    <reaction evidence="4">
        <text>O-phospho-L-threonyl-[protein] + H2O = L-threonyl-[protein] + phosphate</text>
        <dbReference type="Rhea" id="RHEA:47004"/>
        <dbReference type="Rhea" id="RHEA-COMP:11060"/>
        <dbReference type="Rhea" id="RHEA-COMP:11605"/>
        <dbReference type="ChEBI" id="CHEBI:15377"/>
        <dbReference type="ChEBI" id="CHEBI:30013"/>
        <dbReference type="ChEBI" id="CHEBI:43474"/>
        <dbReference type="ChEBI" id="CHEBI:61977"/>
        <dbReference type="EC" id="3.1.3.16"/>
    </reaction>
</comment>
<evidence type="ECO:0000313" key="6">
    <source>
        <dbReference type="EMBL" id="RTG87456.1"/>
    </source>
</evidence>
<dbReference type="EMBL" id="QMKO01001676">
    <property type="protein sequence ID" value="RTG87456.1"/>
    <property type="molecule type" value="Genomic_DNA"/>
</dbReference>
<accession>A0A430QIG2</accession>
<feature type="domain" description="Serine/threonine specific protein phosphatases" evidence="5">
    <location>
        <begin position="157"/>
        <end position="162"/>
    </location>
</feature>
<keyword evidence="3" id="KW-0464">Manganese</keyword>
<organism evidence="6 7">
    <name type="scientific">Schistosoma bovis</name>
    <name type="common">Blood fluke</name>
    <dbReference type="NCBI Taxonomy" id="6184"/>
    <lineage>
        <taxon>Eukaryota</taxon>
        <taxon>Metazoa</taxon>
        <taxon>Spiralia</taxon>
        <taxon>Lophotrochozoa</taxon>
        <taxon>Platyhelminthes</taxon>
        <taxon>Trematoda</taxon>
        <taxon>Digenea</taxon>
        <taxon>Strigeidida</taxon>
        <taxon>Schistosomatoidea</taxon>
        <taxon>Schistosomatidae</taxon>
        <taxon>Schistosoma</taxon>
    </lineage>
</organism>
<dbReference type="InterPro" id="IPR029052">
    <property type="entry name" value="Metallo-depent_PP-like"/>
</dbReference>
<reference evidence="6 7" key="1">
    <citation type="journal article" date="2019" name="PLoS Pathog.">
        <title>Genome sequence of the bovine parasite Schistosoma bovis Tanzania.</title>
        <authorList>
            <person name="Oey H."/>
            <person name="Zakrzewski M."/>
            <person name="Gobert G."/>
            <person name="Gravermann K."/>
            <person name="Stoye J."/>
            <person name="Jones M."/>
            <person name="Mcmanus D."/>
            <person name="Krause L."/>
        </authorList>
    </citation>
    <scope>NUCLEOTIDE SEQUENCE [LARGE SCALE GENOMIC DNA]</scope>
    <source>
        <strain evidence="6 7">TAN1997</strain>
    </source>
</reference>
<proteinExistence type="inferred from homology"/>
<name>A0A430QIG2_SCHBO</name>
<dbReference type="AlphaFoldDB" id="A0A430QIG2"/>
<gene>
    <name evidence="6" type="ORF">DC041_0008177</name>
</gene>
<keyword evidence="4" id="KW-0378">Hydrolase</keyword>
<dbReference type="PANTHER" id="PTHR45668:SF3">
    <property type="entry name" value="SERINE_THREONINE-PROTEIN PHOSPHATASE RDGC"/>
    <property type="match status" value="1"/>
</dbReference>
<sequence>MFRRKEKIVDVDQRLSSKKFLCNREPSFTSDFNPDPNHIHFPIPEEMFLSFLNWIQSDKIIPTNFFTLILNKATEFFSQQPNLTEIQLEDEHHLIICGDLHGNLIAALRVFEETGLPNSRNRFVFNGDFVDRGTKSVEVLSLLLMAVLTYPTYVFLNRGNHEDIMVNERYGFVKELSNKYSKDRNNLIHLCDKLFCSLPIGAIVNERIFICHGGISKHTDLMKLKLLNRFKVLDLLWSDPQDKDGCRPNGFRGAGCYFGPDITDSFLGTTGFSMIIRSHECHMEGWHISHSGKVLTIFSSFDYFTLRSNEGAYACVTGRESNQITNPNATVSLYPIKCVPKNTFSASLNIYVNVFVLMRMQDQLLDNDRTKLCDTPRPSNSVNLYSLVAKLESADHNVQIARLKIVVSKLIKLLNKSDVISFNLDKFLASFLFVEIQKRVKGMILK</sequence>
<keyword evidence="7" id="KW-1185">Reference proteome</keyword>
<dbReference type="InterPro" id="IPR006186">
    <property type="entry name" value="Ser/Thr-sp_prot-phosphatase"/>
</dbReference>
<comment type="similarity">
    <text evidence="4">Belongs to the PPP phosphatase family.</text>
</comment>
<dbReference type="EC" id="3.1.3.16" evidence="4"/>
<dbReference type="InterPro" id="IPR051134">
    <property type="entry name" value="PPP_phosphatase"/>
</dbReference>
<evidence type="ECO:0000256" key="1">
    <source>
        <dbReference type="ARBA" id="ARBA00001936"/>
    </source>
</evidence>
<dbReference type="STRING" id="6184.A0A430QIG2"/>
<dbReference type="InterPro" id="IPR004843">
    <property type="entry name" value="Calcineurin-like_PHP"/>
</dbReference>
<dbReference type="Pfam" id="PF00149">
    <property type="entry name" value="Metallophos"/>
    <property type="match status" value="1"/>
</dbReference>
<dbReference type="Proteomes" id="UP000290809">
    <property type="component" value="Unassembled WGS sequence"/>
</dbReference>
<protein>
    <recommendedName>
        <fullName evidence="4">Serine/threonine-protein phosphatase</fullName>
        <ecNumber evidence="4">3.1.3.16</ecNumber>
    </recommendedName>
</protein>
<keyword evidence="2" id="KW-0479">Metal-binding</keyword>
<dbReference type="GO" id="GO:0004722">
    <property type="term" value="F:protein serine/threonine phosphatase activity"/>
    <property type="evidence" value="ECO:0007669"/>
    <property type="project" value="UniProtKB-EC"/>
</dbReference>
<dbReference type="PROSITE" id="PS00125">
    <property type="entry name" value="SER_THR_PHOSPHATASE"/>
    <property type="match status" value="1"/>
</dbReference>
<dbReference type="PRINTS" id="PR00114">
    <property type="entry name" value="STPHPHTASE"/>
</dbReference>
<evidence type="ECO:0000313" key="7">
    <source>
        <dbReference type="Proteomes" id="UP000290809"/>
    </source>
</evidence>